<evidence type="ECO:0000256" key="4">
    <source>
        <dbReference type="ARBA" id="ARBA00022989"/>
    </source>
</evidence>
<organism evidence="7 8">
    <name type="scientific">Pseudomonas rhodesiae</name>
    <dbReference type="NCBI Taxonomy" id="76760"/>
    <lineage>
        <taxon>Bacteria</taxon>
        <taxon>Pseudomonadati</taxon>
        <taxon>Pseudomonadota</taxon>
        <taxon>Gammaproteobacteria</taxon>
        <taxon>Pseudomonadales</taxon>
        <taxon>Pseudomonadaceae</taxon>
        <taxon>Pseudomonas</taxon>
    </lineage>
</organism>
<dbReference type="GO" id="GO:0015171">
    <property type="term" value="F:amino acid transmembrane transporter activity"/>
    <property type="evidence" value="ECO:0007669"/>
    <property type="project" value="TreeGrafter"/>
</dbReference>
<name>A0A8I1JF85_9PSED</name>
<feature type="transmembrane region" description="Helical" evidence="6">
    <location>
        <begin position="134"/>
        <end position="155"/>
    </location>
</feature>
<protein>
    <submittedName>
        <fullName evidence="7">LysE family transporter</fullName>
    </submittedName>
</protein>
<feature type="transmembrane region" description="Helical" evidence="6">
    <location>
        <begin position="103"/>
        <end position="122"/>
    </location>
</feature>
<comment type="subcellular location">
    <subcellularLocation>
        <location evidence="1">Cell membrane</location>
        <topology evidence="1">Multi-pass membrane protein</topology>
    </subcellularLocation>
</comment>
<keyword evidence="4 6" id="KW-1133">Transmembrane helix</keyword>
<dbReference type="PANTHER" id="PTHR30086">
    <property type="entry name" value="ARGININE EXPORTER PROTEIN ARGO"/>
    <property type="match status" value="1"/>
</dbReference>
<keyword evidence="2" id="KW-1003">Cell membrane</keyword>
<comment type="caution">
    <text evidence="7">The sequence shown here is derived from an EMBL/GenBank/DDBJ whole genome shotgun (WGS) entry which is preliminary data.</text>
</comment>
<keyword evidence="5 6" id="KW-0472">Membrane</keyword>
<feature type="transmembrane region" description="Helical" evidence="6">
    <location>
        <begin position="34"/>
        <end position="58"/>
    </location>
</feature>
<accession>A0A8I1JF85</accession>
<gene>
    <name evidence="7" type="ORF">YA0853_28545</name>
</gene>
<evidence type="ECO:0000256" key="2">
    <source>
        <dbReference type="ARBA" id="ARBA00022475"/>
    </source>
</evidence>
<evidence type="ECO:0000256" key="5">
    <source>
        <dbReference type="ARBA" id="ARBA00023136"/>
    </source>
</evidence>
<dbReference type="Proteomes" id="UP000645865">
    <property type="component" value="Unassembled WGS sequence"/>
</dbReference>
<sequence>MLATVLSLMLLLSAPGPTNTLLFRAGVLFGFRGAWRLVLIECAAYLLQVSLWGAALIHFAFYSPWVMRCAQWVAVSYLLYVSYQLWQRKSENTRLDRDGFSGRYFFLMTLMNPKGLLIASFLAPADAFSSPRGYLAFMVVLAMVIVPVGATWLLLGSRLERRRGNWLTPVAINRATAVTICCFAAVLLGRLADELIH</sequence>
<dbReference type="InterPro" id="IPR001123">
    <property type="entry name" value="LeuE-type"/>
</dbReference>
<reference evidence="7" key="1">
    <citation type="submission" date="2020-12" db="EMBL/GenBank/DDBJ databases">
        <title>Comparative genomic insights into the epidemiology and virulence of plant pathogenic Pseudomonads from Turkey.</title>
        <authorList>
            <person name="Dillon M."/>
            <person name="Ruiz-Bedoya T."/>
            <person name="Bendalovic-Torma C."/>
            <person name="Guttman K.M."/>
            <person name="Kwak H."/>
            <person name="Middleton M.A."/>
            <person name="Wang P.W."/>
            <person name="Horuz S."/>
            <person name="Aysan Y."/>
            <person name="Guttman D.S."/>
        </authorList>
    </citation>
    <scope>NUCLEOTIDE SEQUENCE</scope>
    <source>
        <strain evidence="7">S5_IA_3a</strain>
    </source>
</reference>
<evidence type="ECO:0000256" key="1">
    <source>
        <dbReference type="ARBA" id="ARBA00004651"/>
    </source>
</evidence>
<feature type="transmembrane region" description="Helical" evidence="6">
    <location>
        <begin position="65"/>
        <end position="83"/>
    </location>
</feature>
<dbReference type="PANTHER" id="PTHR30086:SF20">
    <property type="entry name" value="ARGININE EXPORTER PROTEIN ARGO-RELATED"/>
    <property type="match status" value="1"/>
</dbReference>
<dbReference type="AlphaFoldDB" id="A0A8I1JF85"/>
<evidence type="ECO:0000256" key="6">
    <source>
        <dbReference type="SAM" id="Phobius"/>
    </source>
</evidence>
<dbReference type="Pfam" id="PF01810">
    <property type="entry name" value="LysE"/>
    <property type="match status" value="1"/>
</dbReference>
<evidence type="ECO:0000313" key="7">
    <source>
        <dbReference type="EMBL" id="MBI6627573.1"/>
    </source>
</evidence>
<keyword evidence="3 6" id="KW-0812">Transmembrane</keyword>
<proteinExistence type="predicted"/>
<dbReference type="GO" id="GO:0005886">
    <property type="term" value="C:plasma membrane"/>
    <property type="evidence" value="ECO:0007669"/>
    <property type="project" value="UniProtKB-SubCell"/>
</dbReference>
<dbReference type="EMBL" id="JAEILH010000056">
    <property type="protein sequence ID" value="MBI6627573.1"/>
    <property type="molecule type" value="Genomic_DNA"/>
</dbReference>
<evidence type="ECO:0000256" key="3">
    <source>
        <dbReference type="ARBA" id="ARBA00022692"/>
    </source>
</evidence>
<feature type="transmembrane region" description="Helical" evidence="6">
    <location>
        <begin position="175"/>
        <end position="192"/>
    </location>
</feature>
<dbReference type="RefSeq" id="WP_034096220.1">
    <property type="nucleotide sequence ID" value="NZ_CP070980.1"/>
</dbReference>
<evidence type="ECO:0000313" key="8">
    <source>
        <dbReference type="Proteomes" id="UP000645865"/>
    </source>
</evidence>